<dbReference type="OrthoDB" id="103819at2759"/>
<dbReference type="GO" id="GO:0003713">
    <property type="term" value="F:transcription coactivator activity"/>
    <property type="evidence" value="ECO:0007669"/>
    <property type="project" value="TreeGrafter"/>
</dbReference>
<evidence type="ECO:0000256" key="2">
    <source>
        <dbReference type="ARBA" id="ARBA00009354"/>
    </source>
</evidence>
<dbReference type="InterPro" id="IPR051139">
    <property type="entry name" value="Mediator_complx_sub13"/>
</dbReference>
<keyword evidence="8 11" id="KW-0539">Nucleus</keyword>
<keyword evidence="4 11" id="KW-0678">Repressor</keyword>
<feature type="domain" description="Mediator complex subunit Med13 N-terminal" evidence="13">
    <location>
        <begin position="3"/>
        <end position="367"/>
    </location>
</feature>
<evidence type="ECO:0000313" key="16">
    <source>
        <dbReference type="Proteomes" id="UP000286134"/>
    </source>
</evidence>
<evidence type="ECO:0000256" key="6">
    <source>
        <dbReference type="ARBA" id="ARBA00023159"/>
    </source>
</evidence>
<evidence type="ECO:0000259" key="12">
    <source>
        <dbReference type="Pfam" id="PF06333"/>
    </source>
</evidence>
<evidence type="ECO:0000256" key="8">
    <source>
        <dbReference type="ARBA" id="ARBA00023242"/>
    </source>
</evidence>
<dbReference type="InterPro" id="IPR021643">
    <property type="entry name" value="Mediator_Med13_N"/>
</dbReference>
<evidence type="ECO:0000256" key="4">
    <source>
        <dbReference type="ARBA" id="ARBA00022491"/>
    </source>
</evidence>
<evidence type="ECO:0000256" key="9">
    <source>
        <dbReference type="ARBA" id="ARBA00025661"/>
    </source>
</evidence>
<evidence type="ECO:0000256" key="10">
    <source>
        <dbReference type="ARBA" id="ARBA00032008"/>
    </source>
</evidence>
<dbReference type="Pfam" id="PF06333">
    <property type="entry name" value="Med13_C"/>
    <property type="match status" value="1"/>
</dbReference>
<feature type="domain" description="Mediator complex subunit Med13 C-terminal" evidence="12">
    <location>
        <begin position="1153"/>
        <end position="1454"/>
    </location>
</feature>
<sequence length="1465" mass="164743">MEPGEYPTNIISVNNLAHIPYEYFVSQSSVSIAEKNKLLKLENKWRQQGHLVYCDLFQDRIWAFRSRQNTPTLDSTTLPESLVDTDIKPLGFLFGGAGVFEPASLTSNKNISTLSNTSITCPLGLGKEVFVKKSQILNDRAIKTKDTANDLSEYSKKERVVSLNEIYEYFISAVLGSVRSFLCRDNKYIQFNSRTLIPIRPQPALYFGNPDIVEFATLDVDLTSMGTLLIKIYFDIVCGFENLSSIKTSDISKYLKPGDFLWLAPSGNPAKFYCSLDSDKIEIPGLSENCYDNFVDYSVKATIELWKKDVLEWLSYQGLDPALVNENGWLIVQILGNDLPPRSTEYLKSLVPGCPGIVPWPALLCFRCISQNSFKHNELGAEATCSRDPLTFAEEWFISQDQRDLILNERQNERKIAEAILKERVDTEVRATCSHTDSPVTLRRGSISGNIYPTPPDAMHSLIGATPSFDGSISTPINSNNLPLIDPPMVSRNTNSSHGSLEGWIPSGKRENDSSVYNFNENFSENDNMICDLDGAMFGNDVTDADFNFFDEPDVIPMDLDPNSLTVESNLATQPPEKRELMTNVSLHVSRNKSNNKILVPNDQALNENGIHEMKCLDLFQPQIRHTSFNKETVFNQLNFQKTSNPIEKKVDQYSLYGRVEFSKSLHSVNEKYGVSGPFKFSIGVSKIKPLNIPSLPQTNYLQKTRRRRSIKVTKKKQQTLIPLFMGTYETQARNSRESSVDSDNCSQTSEQDNINMIEAKPHGSYKIGIKEPLESDENEDAEPLFESSMKECEQVSPSWLSVDVCHIHLLTSDPGDWPLKLYLTCQNLDNLQNTFTDQEYVATAQILVDQAVSSTFQLFIPPKINKQQEAQQIVSTKRMMRCVTEAAKVYFNDVNDCNLRNFLDVQGIRVSNQVLRLPPRPNTNLKLPSGVNDRPNNLYVIPPPRVQVRRAESSFWVFPTAVTYWENIGLAPSAGPKNIEAVCVYPNFEGMDLNSSIFLDRMRSIYESYRFGSHQRISSEGINDGLVSFSVGDLERKMSNSAPLREILGKLGRIFSCLSSQDNNFVVYFAYPVDNSWLLINICSAFQHLIKVYRKILQEKRITRNNEIVLQLVPLSLIASPLSLAIPTPSEYFGLALELYDRCINFTSTSIPAIILESTLPKSIDFKLNPNPPESLLQENSCLHIAYSQSNDCRWITTAWTDNRGTEQMTACYCLGRRNGLLSTSFGRVANEIWETTMDFISDVRVNRRIIIAKVGVMDSSEIEIWTGLASKEIKCQINLILVTTKSGSSLRLLRFPFSLGSKGPTMQSPTSTLSSSSVAQGAQQPCLSSENNSNIVDIHSEPDVNARIIDSTDQTWGAILSHRLNNSNSLVEINLALISGYLIKRGGKNLEDSPTILEVNIIYGEIFGNPRTFHESLLKEILSHYRGLGTLARVRGIVDPIHDIRPWHIAAVEKAANALWRLM</sequence>
<evidence type="ECO:0000256" key="1">
    <source>
        <dbReference type="ARBA" id="ARBA00004123"/>
    </source>
</evidence>
<evidence type="ECO:0000259" key="13">
    <source>
        <dbReference type="Pfam" id="PF11597"/>
    </source>
</evidence>
<accession>A0A420HV97</accession>
<protein>
    <recommendedName>
        <fullName evidence="3 11">Mediator of RNA polymerase II transcription subunit 13</fullName>
    </recommendedName>
    <alternativeName>
        <fullName evidence="10 11">Mediator complex subunit 13</fullName>
    </alternativeName>
</protein>
<evidence type="ECO:0000313" key="15">
    <source>
        <dbReference type="EMBL" id="RKF61337.1"/>
    </source>
</evidence>
<comment type="caution">
    <text evidence="15">The sequence shown here is derived from an EMBL/GenBank/DDBJ whole genome shotgun (WGS) entry which is preliminary data.</text>
</comment>
<dbReference type="Pfam" id="PF18296">
    <property type="entry name" value="MID_MedPIWI"/>
    <property type="match status" value="1"/>
</dbReference>
<dbReference type="InterPro" id="IPR041285">
    <property type="entry name" value="MID_MedPIWI"/>
</dbReference>
<keyword evidence="5 11" id="KW-0805">Transcription regulation</keyword>
<feature type="domain" description="MID" evidence="14">
    <location>
        <begin position="978"/>
        <end position="1144"/>
    </location>
</feature>
<dbReference type="PANTHER" id="PTHR48249">
    <property type="entry name" value="MEDIATOR OF RNA POLYMERASE II TRANSCRIPTION SUBUNIT 13"/>
    <property type="match status" value="1"/>
</dbReference>
<dbReference type="Pfam" id="PF11597">
    <property type="entry name" value="Med13_N"/>
    <property type="match status" value="1"/>
</dbReference>
<evidence type="ECO:0000256" key="5">
    <source>
        <dbReference type="ARBA" id="ARBA00023015"/>
    </source>
</evidence>
<dbReference type="InterPro" id="IPR009401">
    <property type="entry name" value="Med13_C"/>
</dbReference>
<evidence type="ECO:0000256" key="11">
    <source>
        <dbReference type="RuleBase" id="RU364134"/>
    </source>
</evidence>
<proteinExistence type="inferred from homology"/>
<keyword evidence="7 11" id="KW-0804">Transcription</keyword>
<keyword evidence="16" id="KW-1185">Reference proteome</keyword>
<dbReference type="GO" id="GO:0045944">
    <property type="term" value="P:positive regulation of transcription by RNA polymerase II"/>
    <property type="evidence" value="ECO:0007669"/>
    <property type="project" value="TreeGrafter"/>
</dbReference>
<name>A0A420HV97_9PEZI</name>
<dbReference type="GO" id="GO:0016592">
    <property type="term" value="C:mediator complex"/>
    <property type="evidence" value="ECO:0007669"/>
    <property type="project" value="InterPro"/>
</dbReference>
<dbReference type="Proteomes" id="UP000286134">
    <property type="component" value="Unassembled WGS sequence"/>
</dbReference>
<dbReference type="EMBL" id="MCFK01004319">
    <property type="protein sequence ID" value="RKF61337.1"/>
    <property type="molecule type" value="Genomic_DNA"/>
</dbReference>
<comment type="similarity">
    <text evidence="2 11">Belongs to the Mediator complex subunit 13 family.</text>
</comment>
<dbReference type="STRING" id="212602.A0A420HV97"/>
<evidence type="ECO:0000259" key="14">
    <source>
        <dbReference type="Pfam" id="PF18296"/>
    </source>
</evidence>
<comment type="subunit">
    <text evidence="11">Component of the SRB8-11 complex, which itself associates with the Mediator complex.</text>
</comment>
<comment type="subcellular location">
    <subcellularLocation>
        <location evidence="1 11">Nucleus</location>
    </subcellularLocation>
</comment>
<evidence type="ECO:0000256" key="3">
    <source>
        <dbReference type="ARBA" id="ARBA00019618"/>
    </source>
</evidence>
<evidence type="ECO:0000256" key="7">
    <source>
        <dbReference type="ARBA" id="ARBA00023163"/>
    </source>
</evidence>
<reference evidence="15 16" key="1">
    <citation type="journal article" date="2018" name="BMC Genomics">
        <title>Comparative genome analyses reveal sequence features reflecting distinct modes of host-adaptation between dicot and monocot powdery mildew.</title>
        <authorList>
            <person name="Wu Y."/>
            <person name="Ma X."/>
            <person name="Pan Z."/>
            <person name="Kale S.D."/>
            <person name="Song Y."/>
            <person name="King H."/>
            <person name="Zhang Q."/>
            <person name="Presley C."/>
            <person name="Deng X."/>
            <person name="Wei C.I."/>
            <person name="Xiao S."/>
        </authorList>
    </citation>
    <scope>NUCLEOTIDE SEQUENCE [LARGE SCALE GENOMIC DNA]</scope>
    <source>
        <strain evidence="15">UMSG2</strain>
    </source>
</reference>
<organism evidence="15 16">
    <name type="scientific">Erysiphe neolycopersici</name>
    <dbReference type="NCBI Taxonomy" id="212602"/>
    <lineage>
        <taxon>Eukaryota</taxon>
        <taxon>Fungi</taxon>
        <taxon>Dikarya</taxon>
        <taxon>Ascomycota</taxon>
        <taxon>Pezizomycotina</taxon>
        <taxon>Leotiomycetes</taxon>
        <taxon>Erysiphales</taxon>
        <taxon>Erysiphaceae</taxon>
        <taxon>Erysiphe</taxon>
    </lineage>
</organism>
<gene>
    <name evidence="15" type="ORF">OnM2_043062</name>
</gene>
<dbReference type="PANTHER" id="PTHR48249:SF3">
    <property type="entry name" value="MEDIATOR OF RNA POLYMERASE II TRANSCRIPTION SUBUNIT 13"/>
    <property type="match status" value="1"/>
</dbReference>
<keyword evidence="6 11" id="KW-0010">Activator</keyword>
<comment type="function">
    <text evidence="9 11">Component of the SRB8-11 complex. The SRB8-11 complex is a regulatory module of the Mediator complex which is itself involved in regulation of basal and activated RNA polymerase II-dependent transcription. The SRB8-11 complex may be involved in the transcriptional repression of a subset of genes regulated by Mediator. It may inhibit the association of the Mediator complex with RNA polymerase II to form the holoenzyme complex.</text>
</comment>